<accession>A0AA95H7T1</accession>
<organism evidence="1">
    <name type="scientific">Candidatus Thiocaldithrix dubininis</name>
    <dbReference type="NCBI Taxonomy" id="3080823"/>
    <lineage>
        <taxon>Bacteria</taxon>
        <taxon>Pseudomonadati</taxon>
        <taxon>Pseudomonadota</taxon>
        <taxon>Gammaproteobacteria</taxon>
        <taxon>Thiotrichales</taxon>
        <taxon>Thiotrichaceae</taxon>
        <taxon>Candidatus Thiocaldithrix</taxon>
    </lineage>
</organism>
<protein>
    <recommendedName>
        <fullName evidence="2">Tetratricopeptide repeat protein</fullName>
    </recommendedName>
</protein>
<dbReference type="KEGG" id="tdu:QJT80_06780"/>
<dbReference type="Proteomes" id="UP001300672">
    <property type="component" value="Chromosome"/>
</dbReference>
<dbReference type="AlphaFoldDB" id="A0AA95H7T1"/>
<gene>
    <name evidence="1" type="ORF">QJT80_06780</name>
</gene>
<evidence type="ECO:0000313" key="1">
    <source>
        <dbReference type="EMBL" id="WGZ92181.1"/>
    </source>
</evidence>
<reference evidence="1" key="1">
    <citation type="journal article" date="2023" name="Int. J. Mol. Sci.">
        <title>Metagenomics Revealed a New Genus 'Candidatus Thiocaldithrix dubininis' gen. nov., sp. nov. and a New Species 'Candidatus Thiothrix putei' sp. nov. in the Family Thiotrichaceae, Some Members of Which Have Traits of Both Na+- and H+-Motive Energetics.</title>
        <authorList>
            <person name="Ravin N.V."/>
            <person name="Muntyan M.S."/>
            <person name="Smolyakov D.D."/>
            <person name="Rudenko T.S."/>
            <person name="Beletsky A.V."/>
            <person name="Mardanov A.V."/>
            <person name="Grabovich M.Y."/>
        </authorList>
    </citation>
    <scope>NUCLEOTIDE SEQUENCE</scope>
    <source>
        <strain evidence="1">GKL-01</strain>
    </source>
</reference>
<reference evidence="1" key="2">
    <citation type="submission" date="2023-04" db="EMBL/GenBank/DDBJ databases">
        <authorList>
            <person name="Beletskiy A.V."/>
            <person name="Mardanov A.V."/>
            <person name="Ravin N.V."/>
        </authorList>
    </citation>
    <scope>NUCLEOTIDE SEQUENCE</scope>
    <source>
        <strain evidence="1">GKL-01</strain>
    </source>
</reference>
<dbReference type="EMBL" id="CP124755">
    <property type="protein sequence ID" value="WGZ92181.1"/>
    <property type="molecule type" value="Genomic_DNA"/>
</dbReference>
<proteinExistence type="predicted"/>
<sequence length="245" mass="27612">MIPKLKFDDFIVRINQYLQQPNEFQLRAIERDAKALKQFDLAGAYLIFGILAAIQGDLKAAILNHEHNLSLANTFENRFNYLTSLERLGQLNKALEQVDLLLFTPRPEVLMTGMQLSIRAAQPNRAKAYYYKLLKLLPELADDKQIETDLSNTLQLFRATGLSDMELSELNTIAQTVIADFGATVSYTSTLMNQWEAPYFVTTEFKVQGADPVDMLFELAERLAEKNPPALQKGGYHVTFSAASA</sequence>
<name>A0AA95H7T1_9GAMM</name>
<evidence type="ECO:0008006" key="2">
    <source>
        <dbReference type="Google" id="ProtNLM"/>
    </source>
</evidence>